<reference evidence="1 2" key="1">
    <citation type="submission" date="2023-12" db="EMBL/GenBank/DDBJ databases">
        <title>Whole-genome sequencing of halo(alkali)philic microorganisms from hypersaline lakes.</title>
        <authorList>
            <person name="Sorokin D.Y."/>
            <person name="Merkel A.Y."/>
            <person name="Messina E."/>
            <person name="Yakimov M."/>
        </authorList>
    </citation>
    <scope>NUCLEOTIDE SEQUENCE [LARGE SCALE GENOMIC DNA]</scope>
    <source>
        <strain evidence="1 2">AB-CW1</strain>
    </source>
</reference>
<proteinExistence type="predicted"/>
<keyword evidence="2" id="KW-1185">Reference proteome</keyword>
<dbReference type="Gene3D" id="2.30.110.10">
    <property type="entry name" value="Electron Transport, Fmn-binding Protein, Chain A"/>
    <property type="match status" value="1"/>
</dbReference>
<dbReference type="Proteomes" id="UP001302316">
    <property type="component" value="Unassembled WGS sequence"/>
</dbReference>
<dbReference type="InterPro" id="IPR024747">
    <property type="entry name" value="Pyridox_Oxase-rel"/>
</dbReference>
<dbReference type="InterPro" id="IPR012349">
    <property type="entry name" value="Split_barrel_FMN-bd"/>
</dbReference>
<evidence type="ECO:0000313" key="1">
    <source>
        <dbReference type="EMBL" id="MEA5446814.1"/>
    </source>
</evidence>
<accession>A0AAP6JJL1</accession>
<evidence type="ECO:0000313" key="2">
    <source>
        <dbReference type="Proteomes" id="UP001302316"/>
    </source>
</evidence>
<dbReference type="PANTHER" id="PTHR34071">
    <property type="entry name" value="5-NITROIMIDAZOLE ANTIBIOTICS RESISTANCE PROTEIN, NIMA-FAMILY-RELATED PROTEIN-RELATED"/>
    <property type="match status" value="1"/>
</dbReference>
<dbReference type="AlphaFoldDB" id="A0AAP6JJL1"/>
<dbReference type="PANTHER" id="PTHR34071:SF2">
    <property type="entry name" value="FLAVIN-NUCLEOTIDE-BINDING PROTEIN"/>
    <property type="match status" value="1"/>
</dbReference>
<dbReference type="RefSeq" id="WP_346053366.1">
    <property type="nucleotide sequence ID" value="NZ_JAYGII010000062.1"/>
</dbReference>
<dbReference type="EMBL" id="JAYGII010000062">
    <property type="protein sequence ID" value="MEA5446814.1"/>
    <property type="molecule type" value="Genomic_DNA"/>
</dbReference>
<dbReference type="Pfam" id="PF12900">
    <property type="entry name" value="Pyridox_ox_2"/>
    <property type="match status" value="1"/>
</dbReference>
<protein>
    <submittedName>
        <fullName evidence="1">Pyridoxamine 5'-phosphate oxidase family protein</fullName>
    </submittedName>
</protein>
<sequence>MTERHIVQRKRNRGQYDFEALCAVLDDTIVCHVGFVQDGEPVVIPMLYARDGRDLLLHGSVASRLLGELAKGIPVCVTVTHIDGLVLAASVFDHSVNYRSAVIFGKAHEIEDPDEKARIFDHMVEYMIPGRTKEARPANHKETAATTVLRLSIDSFSVKQRKGPAGPVDAGDPKNVWTGVISLSTHCGPPQTEQDPGQVPDYISDYRLDADRLNRRKS</sequence>
<gene>
    <name evidence="1" type="ORF">VCB98_13385</name>
</gene>
<dbReference type="SUPFAM" id="SSF50475">
    <property type="entry name" value="FMN-binding split barrel"/>
    <property type="match status" value="1"/>
</dbReference>
<comment type="caution">
    <text evidence="1">The sequence shown here is derived from an EMBL/GenBank/DDBJ whole genome shotgun (WGS) entry which is preliminary data.</text>
</comment>
<organism evidence="1 2">
    <name type="scientific">Natronospira elongata</name>
    <dbReference type="NCBI Taxonomy" id="3110268"/>
    <lineage>
        <taxon>Bacteria</taxon>
        <taxon>Pseudomonadati</taxon>
        <taxon>Pseudomonadota</taxon>
        <taxon>Gammaproteobacteria</taxon>
        <taxon>Natronospirales</taxon>
        <taxon>Natronospiraceae</taxon>
        <taxon>Natronospira</taxon>
    </lineage>
</organism>
<name>A0AAP6JJL1_9GAMM</name>